<dbReference type="Proteomes" id="UP000054279">
    <property type="component" value="Unassembled WGS sequence"/>
</dbReference>
<evidence type="ECO:0000313" key="1">
    <source>
        <dbReference type="EMBL" id="KIJ43745.1"/>
    </source>
</evidence>
<keyword evidence="2" id="KW-1185">Reference proteome</keyword>
<dbReference type="SUPFAM" id="SSF52058">
    <property type="entry name" value="L domain-like"/>
    <property type="match status" value="1"/>
</dbReference>
<sequence length="411" mass="46725">MPIPTLPAELLRMIFEEALELVEYEYSLTEHDTILCWHLDGGRAGSPNVTPYLPSNPHFHLTLMSVCSMWNSIRVDIPQPRNRIVLASGYSKSPDAIVTAIARSKSAPIDVYVQPPHMDPCPDDLKAIISEIAPRIRVLHLAVDYGLWYKQNTEIRETVFPSQGCHRFPSFQVLRLYPLSIPKGAYIHVPNLKSLDVFGMNCSSDFPILSVDTLRSLTMFSWCPTRYEELSAELYTLCVHIQYLSWTGSSDIREPAGHDGKRLENVKVLHLRTMCINPYNILIPPFLDPTTVTLLIFNYRGATKTPVPFLQLASLSNLEVLSIITVSHIKFTVQDFPSFPNLKYMDIQGATISAEFIPFLLSSSEDHPHLPSLECLVMHDHGTYPTPELKLHYRRRFSSPPLKRRQRCISI</sequence>
<accession>A0A0C9VXT2</accession>
<reference evidence="1 2" key="1">
    <citation type="submission" date="2014-06" db="EMBL/GenBank/DDBJ databases">
        <title>Evolutionary Origins and Diversification of the Mycorrhizal Mutualists.</title>
        <authorList>
            <consortium name="DOE Joint Genome Institute"/>
            <consortium name="Mycorrhizal Genomics Consortium"/>
            <person name="Kohler A."/>
            <person name="Kuo A."/>
            <person name="Nagy L.G."/>
            <person name="Floudas D."/>
            <person name="Copeland A."/>
            <person name="Barry K.W."/>
            <person name="Cichocki N."/>
            <person name="Veneault-Fourrey C."/>
            <person name="LaButti K."/>
            <person name="Lindquist E.A."/>
            <person name="Lipzen A."/>
            <person name="Lundell T."/>
            <person name="Morin E."/>
            <person name="Murat C."/>
            <person name="Riley R."/>
            <person name="Ohm R."/>
            <person name="Sun H."/>
            <person name="Tunlid A."/>
            <person name="Henrissat B."/>
            <person name="Grigoriev I.V."/>
            <person name="Hibbett D.S."/>
            <person name="Martin F."/>
        </authorList>
    </citation>
    <scope>NUCLEOTIDE SEQUENCE [LARGE SCALE GENOMIC DNA]</scope>
    <source>
        <strain evidence="1 2">SS14</strain>
    </source>
</reference>
<evidence type="ECO:0000313" key="2">
    <source>
        <dbReference type="Proteomes" id="UP000054279"/>
    </source>
</evidence>
<dbReference type="Gene3D" id="3.80.10.10">
    <property type="entry name" value="Ribonuclease Inhibitor"/>
    <property type="match status" value="1"/>
</dbReference>
<evidence type="ECO:0008006" key="3">
    <source>
        <dbReference type="Google" id="ProtNLM"/>
    </source>
</evidence>
<proteinExistence type="predicted"/>
<organism evidence="1 2">
    <name type="scientific">Sphaerobolus stellatus (strain SS14)</name>
    <dbReference type="NCBI Taxonomy" id="990650"/>
    <lineage>
        <taxon>Eukaryota</taxon>
        <taxon>Fungi</taxon>
        <taxon>Dikarya</taxon>
        <taxon>Basidiomycota</taxon>
        <taxon>Agaricomycotina</taxon>
        <taxon>Agaricomycetes</taxon>
        <taxon>Phallomycetidae</taxon>
        <taxon>Geastrales</taxon>
        <taxon>Sphaerobolaceae</taxon>
        <taxon>Sphaerobolus</taxon>
    </lineage>
</organism>
<protein>
    <recommendedName>
        <fullName evidence="3">F-box domain-containing protein</fullName>
    </recommendedName>
</protein>
<dbReference type="InterPro" id="IPR032675">
    <property type="entry name" value="LRR_dom_sf"/>
</dbReference>
<dbReference type="EMBL" id="KN837121">
    <property type="protein sequence ID" value="KIJ43745.1"/>
    <property type="molecule type" value="Genomic_DNA"/>
</dbReference>
<dbReference type="HOGENOM" id="CLU_669347_0_0_1"/>
<gene>
    <name evidence="1" type="ORF">M422DRAFT_252993</name>
</gene>
<name>A0A0C9VXT2_SPHS4</name>
<dbReference type="AlphaFoldDB" id="A0A0C9VXT2"/>